<dbReference type="AlphaFoldDB" id="A0A433SD61"/>
<feature type="chain" id="PRO_5019303461" evidence="2">
    <location>
        <begin position="20"/>
        <end position="128"/>
    </location>
</feature>
<keyword evidence="4" id="KW-1185">Reference proteome</keyword>
<dbReference type="Pfam" id="PF04076">
    <property type="entry name" value="BOF"/>
    <property type="match status" value="1"/>
</dbReference>
<accession>A0A433SD61</accession>
<evidence type="ECO:0000313" key="3">
    <source>
        <dbReference type="EMBL" id="RUS66670.1"/>
    </source>
</evidence>
<sequence length="128" mass="14154" precursor="true">MRYLWIAIISLVFSITAFAQYQGPGTNQGGFVGPSALTEVSKASQVGNAQEDAPCILVGNIVERLNRDRYTFKDESGTVVVNIPPHVFSNTTVTPETKIRLIGEVGGKRHSDQRQDPHVRVRYLEVVK</sequence>
<protein>
    <submittedName>
        <fullName evidence="3">Uncharacterized protein</fullName>
    </submittedName>
</protein>
<proteinExistence type="predicted"/>
<evidence type="ECO:0000256" key="2">
    <source>
        <dbReference type="SAM" id="SignalP"/>
    </source>
</evidence>
<dbReference type="EMBL" id="PQSP01000004">
    <property type="protein sequence ID" value="RUS66670.1"/>
    <property type="molecule type" value="Genomic_DNA"/>
</dbReference>
<dbReference type="PANTHER" id="PTHR36571:SF1">
    <property type="entry name" value="PROTEIN YGIW"/>
    <property type="match status" value="1"/>
</dbReference>
<organism evidence="3 4">
    <name type="scientific">Saezia sanguinis</name>
    <dbReference type="NCBI Taxonomy" id="1965230"/>
    <lineage>
        <taxon>Bacteria</taxon>
        <taxon>Pseudomonadati</taxon>
        <taxon>Pseudomonadota</taxon>
        <taxon>Betaproteobacteria</taxon>
        <taxon>Burkholderiales</taxon>
        <taxon>Saeziaceae</taxon>
        <taxon>Saezia</taxon>
    </lineage>
</organism>
<feature type="signal peptide" evidence="2">
    <location>
        <begin position="1"/>
        <end position="19"/>
    </location>
</feature>
<gene>
    <name evidence="3" type="ORF">CUZ56_01951</name>
</gene>
<name>A0A433SD61_9BURK</name>
<reference evidence="3 4" key="1">
    <citation type="submission" date="2018-01" db="EMBL/GenBank/DDBJ databases">
        <title>Saezia sanguinis gen. nov., sp. nov., in the order Burkholderiales isolated from human blood.</title>
        <authorList>
            <person name="Medina-Pascual M.J."/>
            <person name="Valdezate S."/>
            <person name="Monzon S."/>
            <person name="Cuesta I."/>
            <person name="Carrasco G."/>
            <person name="Villalon P."/>
            <person name="Saez-Nieto J.A."/>
        </authorList>
    </citation>
    <scope>NUCLEOTIDE SEQUENCE [LARGE SCALE GENOMIC DNA]</scope>
    <source>
        <strain evidence="3 4">CNM695-12</strain>
    </source>
</reference>
<dbReference type="Gene3D" id="2.40.50.200">
    <property type="entry name" value="Bacterial OB-fold"/>
    <property type="match status" value="1"/>
</dbReference>
<dbReference type="RefSeq" id="WP_126980146.1">
    <property type="nucleotide sequence ID" value="NZ_PQSP01000004.1"/>
</dbReference>
<dbReference type="Proteomes" id="UP000286947">
    <property type="component" value="Unassembled WGS sequence"/>
</dbReference>
<comment type="caution">
    <text evidence="3">The sequence shown here is derived from an EMBL/GenBank/DDBJ whole genome shotgun (WGS) entry which is preliminary data.</text>
</comment>
<evidence type="ECO:0000313" key="4">
    <source>
        <dbReference type="Proteomes" id="UP000286947"/>
    </source>
</evidence>
<evidence type="ECO:0000256" key="1">
    <source>
        <dbReference type="ARBA" id="ARBA00022729"/>
    </source>
</evidence>
<dbReference type="PANTHER" id="PTHR36571">
    <property type="entry name" value="PROTEIN YGIW"/>
    <property type="match status" value="1"/>
</dbReference>
<dbReference type="SUPFAM" id="SSF101756">
    <property type="entry name" value="Hypothetical protein YgiW"/>
    <property type="match status" value="1"/>
</dbReference>
<dbReference type="InterPro" id="IPR036700">
    <property type="entry name" value="BOBF_sf"/>
</dbReference>
<keyword evidence="1 2" id="KW-0732">Signal</keyword>
<dbReference type="InterPro" id="IPR005220">
    <property type="entry name" value="CarO-like"/>
</dbReference>
<dbReference type="OrthoDB" id="6650354at2"/>
<dbReference type="NCBIfam" id="NF033674">
    <property type="entry name" value="stress_OB_fold"/>
    <property type="match status" value="1"/>
</dbReference>